<evidence type="ECO:0000313" key="2">
    <source>
        <dbReference type="Proteomes" id="UP000789759"/>
    </source>
</evidence>
<reference evidence="1" key="1">
    <citation type="submission" date="2021-06" db="EMBL/GenBank/DDBJ databases">
        <authorList>
            <person name="Kallberg Y."/>
            <person name="Tangrot J."/>
            <person name="Rosling A."/>
        </authorList>
    </citation>
    <scope>NUCLEOTIDE SEQUENCE</scope>
    <source>
        <strain evidence="1">FL966</strain>
    </source>
</reference>
<name>A0A9N8VAX8_9GLOM</name>
<protein>
    <submittedName>
        <fullName evidence="1">8820_t:CDS:1</fullName>
    </submittedName>
</protein>
<organism evidence="1 2">
    <name type="scientific">Cetraspora pellucida</name>
    <dbReference type="NCBI Taxonomy" id="1433469"/>
    <lineage>
        <taxon>Eukaryota</taxon>
        <taxon>Fungi</taxon>
        <taxon>Fungi incertae sedis</taxon>
        <taxon>Mucoromycota</taxon>
        <taxon>Glomeromycotina</taxon>
        <taxon>Glomeromycetes</taxon>
        <taxon>Diversisporales</taxon>
        <taxon>Gigasporaceae</taxon>
        <taxon>Cetraspora</taxon>
    </lineage>
</organism>
<dbReference type="AlphaFoldDB" id="A0A9N8VAX8"/>
<proteinExistence type="predicted"/>
<sequence>MSTINYYKIETDNTISCVQEKCSYKFRSPKNKQKSIVQHYYTSHKNLYSEIKKIIKPYSKTLEEIFLQSQQDISQQQTIQQNEEDQIYARGGEYRKKIERNIKDSFCIQYLVDGNYYNFKFFKVTNGFEMRLFLSIGVLKIIDNLLDDFSFLFISFHNSKVYEIVDDEYLFLNPDVKIAKIYYKKDLVFETNNFAALFD</sequence>
<evidence type="ECO:0000313" key="1">
    <source>
        <dbReference type="EMBL" id="CAG8449268.1"/>
    </source>
</evidence>
<comment type="caution">
    <text evidence="1">The sequence shown here is derived from an EMBL/GenBank/DDBJ whole genome shotgun (WGS) entry which is preliminary data.</text>
</comment>
<keyword evidence="2" id="KW-1185">Reference proteome</keyword>
<dbReference type="Proteomes" id="UP000789759">
    <property type="component" value="Unassembled WGS sequence"/>
</dbReference>
<dbReference type="EMBL" id="CAJVQA010000007">
    <property type="protein sequence ID" value="CAG8449268.1"/>
    <property type="molecule type" value="Genomic_DNA"/>
</dbReference>
<accession>A0A9N8VAX8</accession>
<gene>
    <name evidence="1" type="ORF">CPELLU_LOCUS43</name>
</gene>